<evidence type="ECO:0000313" key="1">
    <source>
        <dbReference type="EMBL" id="KAK3254621.1"/>
    </source>
</evidence>
<sequence>MQLFIQPQWWSKRPTQRLQIRQCLDLAGRCTLQVEHICGQAPKTAPQTRQERSPNKLRESAALPSVYPLQRSGWTGLGGGVGGRSVKTGRSRVEGRSGSIGCMVEVERHVEGQGRGTGWVTE</sequence>
<protein>
    <submittedName>
        <fullName evidence="1">Uncharacterized protein</fullName>
    </submittedName>
</protein>
<reference evidence="1 2" key="1">
    <citation type="journal article" date="2015" name="Genome Biol. Evol.">
        <title>Comparative Genomics of a Bacterivorous Green Alga Reveals Evolutionary Causalities and Consequences of Phago-Mixotrophic Mode of Nutrition.</title>
        <authorList>
            <person name="Burns J.A."/>
            <person name="Paasch A."/>
            <person name="Narechania A."/>
            <person name="Kim E."/>
        </authorList>
    </citation>
    <scope>NUCLEOTIDE SEQUENCE [LARGE SCALE GENOMIC DNA]</scope>
    <source>
        <strain evidence="1 2">PLY_AMNH</strain>
    </source>
</reference>
<dbReference type="EMBL" id="LGRX02023359">
    <property type="protein sequence ID" value="KAK3254621.1"/>
    <property type="molecule type" value="Genomic_DNA"/>
</dbReference>
<dbReference type="Proteomes" id="UP001190700">
    <property type="component" value="Unassembled WGS sequence"/>
</dbReference>
<gene>
    <name evidence="1" type="ORF">CYMTET_36170</name>
</gene>
<comment type="caution">
    <text evidence="1">The sequence shown here is derived from an EMBL/GenBank/DDBJ whole genome shotgun (WGS) entry which is preliminary data.</text>
</comment>
<name>A0AAE0CGJ6_9CHLO</name>
<organism evidence="1 2">
    <name type="scientific">Cymbomonas tetramitiformis</name>
    <dbReference type="NCBI Taxonomy" id="36881"/>
    <lineage>
        <taxon>Eukaryota</taxon>
        <taxon>Viridiplantae</taxon>
        <taxon>Chlorophyta</taxon>
        <taxon>Pyramimonadophyceae</taxon>
        <taxon>Pyramimonadales</taxon>
        <taxon>Pyramimonadaceae</taxon>
        <taxon>Cymbomonas</taxon>
    </lineage>
</organism>
<accession>A0AAE0CGJ6</accession>
<dbReference type="AlphaFoldDB" id="A0AAE0CGJ6"/>
<keyword evidence="2" id="KW-1185">Reference proteome</keyword>
<evidence type="ECO:0000313" key="2">
    <source>
        <dbReference type="Proteomes" id="UP001190700"/>
    </source>
</evidence>
<proteinExistence type="predicted"/>